<proteinExistence type="predicted"/>
<dbReference type="EMBL" id="PITJ01000084">
    <property type="protein sequence ID" value="TBU04821.1"/>
    <property type="molecule type" value="Genomic_DNA"/>
</dbReference>
<protein>
    <submittedName>
        <fullName evidence="1">Uncharacterized protein</fullName>
    </submittedName>
</protein>
<reference evidence="1 2" key="1">
    <citation type="submission" date="2017-12" db="EMBL/GenBank/DDBJ databases">
        <authorList>
            <person name="Pombert J.-F."/>
            <person name="Haag K.L."/>
            <person name="Ebert D."/>
        </authorList>
    </citation>
    <scope>NUCLEOTIDE SEQUENCE [LARGE SCALE GENOMIC DNA]</scope>
    <source>
        <strain evidence="1">FI-OER-3-3</strain>
    </source>
</reference>
<dbReference type="VEuPathDB" id="MicrosporidiaDB:CWI37_0084p0010"/>
<dbReference type="Proteomes" id="UP000292362">
    <property type="component" value="Unassembled WGS sequence"/>
</dbReference>
<name>A0A4Q9LCM9_9MICR</name>
<dbReference type="AlphaFoldDB" id="A0A4Q9LCM9"/>
<evidence type="ECO:0000313" key="2">
    <source>
        <dbReference type="Proteomes" id="UP000292362"/>
    </source>
</evidence>
<evidence type="ECO:0000313" key="1">
    <source>
        <dbReference type="EMBL" id="TBU04821.1"/>
    </source>
</evidence>
<sequence length="50" mass="6119">MRTRFNTGNFIVNIVWRNNYKQNFIDTYIKIKIYIFSVKKTSESDIHTLF</sequence>
<accession>A0A4Q9LCM9</accession>
<organism evidence="1 2">
    <name type="scientific">Hamiltosporidium tvaerminnensis</name>
    <dbReference type="NCBI Taxonomy" id="1176355"/>
    <lineage>
        <taxon>Eukaryota</taxon>
        <taxon>Fungi</taxon>
        <taxon>Fungi incertae sedis</taxon>
        <taxon>Microsporidia</taxon>
        <taxon>Dubosqiidae</taxon>
        <taxon>Hamiltosporidium</taxon>
    </lineage>
</organism>
<gene>
    <name evidence="1" type="ORF">CWI37_0084p0010</name>
</gene>
<comment type="caution">
    <text evidence="1">The sequence shown here is derived from an EMBL/GenBank/DDBJ whole genome shotgun (WGS) entry which is preliminary data.</text>
</comment>